<keyword evidence="10" id="KW-1185">Reference proteome</keyword>
<dbReference type="PANTHER" id="PTHR42718">
    <property type="entry name" value="MAJOR FACILITATOR SUPERFAMILY MULTIDRUG TRANSPORTER MFSC"/>
    <property type="match status" value="1"/>
</dbReference>
<feature type="transmembrane region" description="Helical" evidence="7">
    <location>
        <begin position="443"/>
        <end position="463"/>
    </location>
</feature>
<evidence type="ECO:0000256" key="4">
    <source>
        <dbReference type="ARBA" id="ARBA00022692"/>
    </source>
</evidence>
<feature type="transmembrane region" description="Helical" evidence="7">
    <location>
        <begin position="92"/>
        <end position="111"/>
    </location>
</feature>
<dbReference type="Pfam" id="PF07690">
    <property type="entry name" value="MFS_1"/>
    <property type="match status" value="1"/>
</dbReference>
<dbReference type="InterPro" id="IPR020846">
    <property type="entry name" value="MFS_dom"/>
</dbReference>
<dbReference type="InterPro" id="IPR011701">
    <property type="entry name" value="MFS"/>
</dbReference>
<name>A0ABN2RAQ3_9ACTN</name>
<keyword evidence="6 7" id="KW-0472">Membrane</keyword>
<feature type="transmembrane region" description="Helical" evidence="7">
    <location>
        <begin position="418"/>
        <end position="437"/>
    </location>
</feature>
<feature type="transmembrane region" description="Helical" evidence="7">
    <location>
        <begin position="281"/>
        <end position="305"/>
    </location>
</feature>
<dbReference type="InterPro" id="IPR036259">
    <property type="entry name" value="MFS_trans_sf"/>
</dbReference>
<keyword evidence="4 7" id="KW-0812">Transmembrane</keyword>
<evidence type="ECO:0000259" key="8">
    <source>
        <dbReference type="PROSITE" id="PS50850"/>
    </source>
</evidence>
<dbReference type="PANTHER" id="PTHR42718:SF46">
    <property type="entry name" value="BLR6921 PROTEIN"/>
    <property type="match status" value="1"/>
</dbReference>
<feature type="transmembrane region" description="Helical" evidence="7">
    <location>
        <begin position="117"/>
        <end position="139"/>
    </location>
</feature>
<evidence type="ECO:0000313" key="9">
    <source>
        <dbReference type="EMBL" id="GAA1965688.1"/>
    </source>
</evidence>
<organism evidence="9 10">
    <name type="scientific">Catenulispora subtropica</name>
    <dbReference type="NCBI Taxonomy" id="450798"/>
    <lineage>
        <taxon>Bacteria</taxon>
        <taxon>Bacillati</taxon>
        <taxon>Actinomycetota</taxon>
        <taxon>Actinomycetes</taxon>
        <taxon>Catenulisporales</taxon>
        <taxon>Catenulisporaceae</taxon>
        <taxon>Catenulispora</taxon>
    </lineage>
</organism>
<evidence type="ECO:0000256" key="3">
    <source>
        <dbReference type="ARBA" id="ARBA00022475"/>
    </source>
</evidence>
<dbReference type="PROSITE" id="PS50850">
    <property type="entry name" value="MFS"/>
    <property type="match status" value="1"/>
</dbReference>
<comment type="subcellular location">
    <subcellularLocation>
        <location evidence="1">Cell membrane</location>
        <topology evidence="1">Multi-pass membrane protein</topology>
    </subcellularLocation>
</comment>
<feature type="transmembrane region" description="Helical" evidence="7">
    <location>
        <begin position="151"/>
        <end position="173"/>
    </location>
</feature>
<keyword evidence="3" id="KW-1003">Cell membrane</keyword>
<reference evidence="9 10" key="1">
    <citation type="journal article" date="2019" name="Int. J. Syst. Evol. Microbiol.">
        <title>The Global Catalogue of Microorganisms (GCM) 10K type strain sequencing project: providing services to taxonomists for standard genome sequencing and annotation.</title>
        <authorList>
            <consortium name="The Broad Institute Genomics Platform"/>
            <consortium name="The Broad Institute Genome Sequencing Center for Infectious Disease"/>
            <person name="Wu L."/>
            <person name="Ma J."/>
        </authorList>
    </citation>
    <scope>NUCLEOTIDE SEQUENCE [LARGE SCALE GENOMIC DNA]</scope>
    <source>
        <strain evidence="9 10">JCM 16013</strain>
    </source>
</reference>
<dbReference type="EMBL" id="BAAAQM010000011">
    <property type="protein sequence ID" value="GAA1965688.1"/>
    <property type="molecule type" value="Genomic_DNA"/>
</dbReference>
<dbReference type="Proteomes" id="UP001499854">
    <property type="component" value="Unassembled WGS sequence"/>
</dbReference>
<proteinExistence type="predicted"/>
<feature type="transmembrane region" description="Helical" evidence="7">
    <location>
        <begin position="346"/>
        <end position="365"/>
    </location>
</feature>
<keyword evidence="5 7" id="KW-1133">Transmembrane helix</keyword>
<evidence type="ECO:0000256" key="6">
    <source>
        <dbReference type="ARBA" id="ARBA00023136"/>
    </source>
</evidence>
<sequence>MSTLAAAAAPVAASAAERMSPRQKVLLTLLLGAQFMIAVDFSILNVALPEVGAGLGFSLANLQWIATAFALAAAGFTLLFGRVGDLVGRKRLFIAGMAVLGGASLLGGLSVSPGMLLTARVLQGLATAAVTPAGLALLTSSFAEGRLREKALGLNGALMSAGFTTGAILGGALTSLLSWRWAFLINVPVAAAVVALAPRIVPDARPAERSRLDVPGAAAVTLGLLALVFGLTQAGEHGWTGPVALGSLLVGAVLLVVFWFAEKRAASPLVPPAVLTRRTVVWGNVTGLLAFVTETSLVFLLTLYLQKVLGYSALSTGLAFGVLGLGTVLGGTLGGRAVSRLGARRTIAVGGVTQAIATLALVALGTSSAGIWLLLAATFVGGVGNMLVIVAFMVTATSGLPAGEQGLATGIATMSQQVGITMGTPIMSAVVAGASSVLPGVRLAIGVNAALVLVATTLVVGALRGRRD</sequence>
<dbReference type="CDD" id="cd17321">
    <property type="entry name" value="MFS_MMR_MDR_like"/>
    <property type="match status" value="1"/>
</dbReference>
<evidence type="ECO:0000313" key="10">
    <source>
        <dbReference type="Proteomes" id="UP001499854"/>
    </source>
</evidence>
<evidence type="ECO:0000256" key="1">
    <source>
        <dbReference type="ARBA" id="ARBA00004651"/>
    </source>
</evidence>
<feature type="transmembrane region" description="Helical" evidence="7">
    <location>
        <begin position="179"/>
        <end position="200"/>
    </location>
</feature>
<feature type="transmembrane region" description="Helical" evidence="7">
    <location>
        <begin position="371"/>
        <end position="397"/>
    </location>
</feature>
<feature type="transmembrane region" description="Helical" evidence="7">
    <location>
        <begin position="212"/>
        <end position="231"/>
    </location>
</feature>
<evidence type="ECO:0000256" key="2">
    <source>
        <dbReference type="ARBA" id="ARBA00022448"/>
    </source>
</evidence>
<accession>A0ABN2RAQ3</accession>
<dbReference type="Gene3D" id="1.20.1720.10">
    <property type="entry name" value="Multidrug resistance protein D"/>
    <property type="match status" value="1"/>
</dbReference>
<evidence type="ECO:0000256" key="7">
    <source>
        <dbReference type="SAM" id="Phobius"/>
    </source>
</evidence>
<keyword evidence="2" id="KW-0813">Transport</keyword>
<feature type="domain" description="Major facilitator superfamily (MFS) profile" evidence="8">
    <location>
        <begin position="26"/>
        <end position="464"/>
    </location>
</feature>
<feature type="transmembrane region" description="Helical" evidence="7">
    <location>
        <begin position="311"/>
        <end position="334"/>
    </location>
</feature>
<feature type="transmembrane region" description="Helical" evidence="7">
    <location>
        <begin position="25"/>
        <end position="48"/>
    </location>
</feature>
<dbReference type="RefSeq" id="WP_344657048.1">
    <property type="nucleotide sequence ID" value="NZ_BAAAQM010000011.1"/>
</dbReference>
<comment type="caution">
    <text evidence="9">The sequence shown here is derived from an EMBL/GenBank/DDBJ whole genome shotgun (WGS) entry which is preliminary data.</text>
</comment>
<feature type="transmembrane region" description="Helical" evidence="7">
    <location>
        <begin position="243"/>
        <end position="261"/>
    </location>
</feature>
<feature type="transmembrane region" description="Helical" evidence="7">
    <location>
        <begin position="60"/>
        <end position="80"/>
    </location>
</feature>
<evidence type="ECO:0000256" key="5">
    <source>
        <dbReference type="ARBA" id="ARBA00022989"/>
    </source>
</evidence>
<gene>
    <name evidence="9" type="ORF">GCM10009838_24060</name>
</gene>
<protein>
    <submittedName>
        <fullName evidence="9">MFS transporter</fullName>
    </submittedName>
</protein>
<dbReference type="SUPFAM" id="SSF103473">
    <property type="entry name" value="MFS general substrate transporter"/>
    <property type="match status" value="1"/>
</dbReference>
<dbReference type="Gene3D" id="1.20.1250.20">
    <property type="entry name" value="MFS general substrate transporter like domains"/>
    <property type="match status" value="1"/>
</dbReference>